<protein>
    <submittedName>
        <fullName evidence="1">Uncharacterized protein</fullName>
    </submittedName>
</protein>
<gene>
    <name evidence="1" type="ORF">LR48_Vigan06g147000</name>
</gene>
<name>A0A0L9UUF3_PHAAN</name>
<dbReference type="EMBL" id="CM003376">
    <property type="protein sequence ID" value="KOM46164.1"/>
    <property type="molecule type" value="Genomic_DNA"/>
</dbReference>
<dbReference type="AlphaFoldDB" id="A0A0L9UUF3"/>
<proteinExistence type="predicted"/>
<evidence type="ECO:0000313" key="2">
    <source>
        <dbReference type="Proteomes" id="UP000053144"/>
    </source>
</evidence>
<reference evidence="2" key="1">
    <citation type="journal article" date="2015" name="Proc. Natl. Acad. Sci. U.S.A.">
        <title>Genome sequencing of adzuki bean (Vigna angularis) provides insight into high starch and low fat accumulation and domestication.</title>
        <authorList>
            <person name="Yang K."/>
            <person name="Tian Z."/>
            <person name="Chen C."/>
            <person name="Luo L."/>
            <person name="Zhao B."/>
            <person name="Wang Z."/>
            <person name="Yu L."/>
            <person name="Li Y."/>
            <person name="Sun Y."/>
            <person name="Li W."/>
            <person name="Chen Y."/>
            <person name="Li Y."/>
            <person name="Zhang Y."/>
            <person name="Ai D."/>
            <person name="Zhao J."/>
            <person name="Shang C."/>
            <person name="Ma Y."/>
            <person name="Wu B."/>
            <person name="Wang M."/>
            <person name="Gao L."/>
            <person name="Sun D."/>
            <person name="Zhang P."/>
            <person name="Guo F."/>
            <person name="Wang W."/>
            <person name="Li Y."/>
            <person name="Wang J."/>
            <person name="Varshney R.K."/>
            <person name="Wang J."/>
            <person name="Ling H.Q."/>
            <person name="Wan P."/>
        </authorList>
    </citation>
    <scope>NUCLEOTIDE SEQUENCE</scope>
    <source>
        <strain evidence="2">cv. Jingnong 6</strain>
    </source>
</reference>
<accession>A0A0L9UUF3</accession>
<organism evidence="1 2">
    <name type="scientific">Phaseolus angularis</name>
    <name type="common">Azuki bean</name>
    <name type="synonym">Vigna angularis</name>
    <dbReference type="NCBI Taxonomy" id="3914"/>
    <lineage>
        <taxon>Eukaryota</taxon>
        <taxon>Viridiplantae</taxon>
        <taxon>Streptophyta</taxon>
        <taxon>Embryophyta</taxon>
        <taxon>Tracheophyta</taxon>
        <taxon>Spermatophyta</taxon>
        <taxon>Magnoliopsida</taxon>
        <taxon>eudicotyledons</taxon>
        <taxon>Gunneridae</taxon>
        <taxon>Pentapetalae</taxon>
        <taxon>rosids</taxon>
        <taxon>fabids</taxon>
        <taxon>Fabales</taxon>
        <taxon>Fabaceae</taxon>
        <taxon>Papilionoideae</taxon>
        <taxon>50 kb inversion clade</taxon>
        <taxon>NPAAA clade</taxon>
        <taxon>indigoferoid/millettioid clade</taxon>
        <taxon>Phaseoleae</taxon>
        <taxon>Vigna</taxon>
    </lineage>
</organism>
<sequence>MMSLGQIYKCGKGGNGFCTCVSEVLAAESVREFSRGLWSKVLSRFVVKDSRCSKEVFKRSVEYVLEIKSGKFWVKNLAVTALQRPFIALQRAMVRLNRAPAPSGRAPAPLNTAACCRFCFWEFWGFRMSVLDVL</sequence>
<dbReference type="Gramene" id="KOM46164">
    <property type="protein sequence ID" value="KOM46164"/>
    <property type="gene ID" value="LR48_Vigan06g147000"/>
</dbReference>
<evidence type="ECO:0000313" key="1">
    <source>
        <dbReference type="EMBL" id="KOM46164.1"/>
    </source>
</evidence>
<dbReference type="Proteomes" id="UP000053144">
    <property type="component" value="Chromosome 6"/>
</dbReference>